<gene>
    <name evidence="1" type="ORF">DK389_27490</name>
</gene>
<evidence type="ECO:0000313" key="1">
    <source>
        <dbReference type="EMBL" id="AWN43564.1"/>
    </source>
</evidence>
<evidence type="ECO:0000313" key="2">
    <source>
        <dbReference type="Proteomes" id="UP000245926"/>
    </source>
</evidence>
<sequence length="81" mass="8714">MRIAKQSKTLLVQTRHRDLKIYGPEKTSTIRAGSNPTTGELFKRKTVTDAEVAAVDAYMADPTTTPLLLEGGGASISPRSP</sequence>
<dbReference type="EMBL" id="CP029550">
    <property type="protein sequence ID" value="AWN43564.1"/>
    <property type="molecule type" value="Genomic_DNA"/>
</dbReference>
<dbReference type="RefSeq" id="WP_109894490.1">
    <property type="nucleotide sequence ID" value="NZ_CP029550.1"/>
</dbReference>
<dbReference type="Proteomes" id="UP000245926">
    <property type="component" value="Chromosome"/>
</dbReference>
<reference evidence="2" key="1">
    <citation type="submission" date="2018-05" db="EMBL/GenBank/DDBJ databases">
        <title>Complete Genome Sequence of Methylobacterium sp. 17SD2-17.</title>
        <authorList>
            <person name="Srinivasan S."/>
        </authorList>
    </citation>
    <scope>NUCLEOTIDE SEQUENCE [LARGE SCALE GENOMIC DNA]</scope>
    <source>
        <strain evidence="2">17SD2-17</strain>
    </source>
</reference>
<dbReference type="AlphaFoldDB" id="A0A2U8WBM5"/>
<proteinExistence type="predicted"/>
<organism evidence="1 2">
    <name type="scientific">Methylobacterium durans</name>
    <dbReference type="NCBI Taxonomy" id="2202825"/>
    <lineage>
        <taxon>Bacteria</taxon>
        <taxon>Pseudomonadati</taxon>
        <taxon>Pseudomonadota</taxon>
        <taxon>Alphaproteobacteria</taxon>
        <taxon>Hyphomicrobiales</taxon>
        <taxon>Methylobacteriaceae</taxon>
        <taxon>Methylobacterium</taxon>
    </lineage>
</organism>
<protein>
    <submittedName>
        <fullName evidence="1">Uncharacterized protein</fullName>
    </submittedName>
</protein>
<keyword evidence="2" id="KW-1185">Reference proteome</keyword>
<accession>A0A2U8WBM5</accession>
<dbReference type="KEGG" id="mets:DK389_27490"/>
<name>A0A2U8WBM5_9HYPH</name>